<dbReference type="GO" id="GO:0016020">
    <property type="term" value="C:membrane"/>
    <property type="evidence" value="ECO:0007669"/>
    <property type="project" value="InterPro"/>
</dbReference>
<protein>
    <submittedName>
        <fullName evidence="2">ECF transporter S component</fullName>
    </submittedName>
</protein>
<keyword evidence="1" id="KW-0812">Transmembrane</keyword>
<dbReference type="KEGG" id="psyt:DSAG12_02920"/>
<dbReference type="Proteomes" id="UP000321408">
    <property type="component" value="Chromosome"/>
</dbReference>
<accession>A0A5B9DCY6</accession>
<evidence type="ECO:0000313" key="2">
    <source>
        <dbReference type="EMBL" id="QEE17088.1"/>
    </source>
</evidence>
<reference evidence="2 3" key="1">
    <citation type="journal article" date="2020" name="Nature">
        <title>Isolation of an archaeon at the prokaryote-eukaryote interface.</title>
        <authorList>
            <person name="Imachi H."/>
            <person name="Nobu M.K."/>
            <person name="Nakahara N."/>
            <person name="Morono Y."/>
            <person name="Ogawara M."/>
            <person name="Takaki Y."/>
            <person name="Takano Y."/>
            <person name="Uematsu K."/>
            <person name="Ikuta T."/>
            <person name="Ito M."/>
            <person name="Matsui Y."/>
            <person name="Miyazaki M."/>
            <person name="Murata K."/>
            <person name="Saito Y."/>
            <person name="Sakai S."/>
            <person name="Song C."/>
            <person name="Tasumi E."/>
            <person name="Yamanaka Y."/>
            <person name="Yamaguchi T."/>
            <person name="Kamagata Y."/>
            <person name="Tamaki H."/>
            <person name="Takai K."/>
        </authorList>
    </citation>
    <scope>NUCLEOTIDE SEQUENCE [LARGE SCALE GENOMIC DNA]</scope>
    <source>
        <strain evidence="2 3">MK-D1</strain>
    </source>
</reference>
<feature type="transmembrane region" description="Helical" evidence="1">
    <location>
        <begin position="6"/>
        <end position="25"/>
    </location>
</feature>
<dbReference type="RefSeq" id="WP_147664006.1">
    <property type="nucleotide sequence ID" value="NZ_CP042905.2"/>
</dbReference>
<gene>
    <name evidence="2" type="ORF">DSAG12_02920</name>
</gene>
<feature type="transmembrane region" description="Helical" evidence="1">
    <location>
        <begin position="130"/>
        <end position="148"/>
    </location>
</feature>
<dbReference type="InterPro" id="IPR009825">
    <property type="entry name" value="ECF_substrate-spec-like"/>
</dbReference>
<dbReference type="EMBL" id="CP042905">
    <property type="protein sequence ID" value="QEE17088.1"/>
    <property type="molecule type" value="Genomic_DNA"/>
</dbReference>
<keyword evidence="3" id="KW-1185">Reference proteome</keyword>
<dbReference type="GeneID" id="41330898"/>
<dbReference type="Pfam" id="PF07155">
    <property type="entry name" value="ECF-ribofla_trS"/>
    <property type="match status" value="1"/>
</dbReference>
<name>A0A5B9DCY6_9ARCH</name>
<feature type="transmembrane region" description="Helical" evidence="1">
    <location>
        <begin position="97"/>
        <end position="124"/>
    </location>
</feature>
<organism evidence="2 3">
    <name type="scientific">Promethearchaeum syntrophicum</name>
    <dbReference type="NCBI Taxonomy" id="2594042"/>
    <lineage>
        <taxon>Archaea</taxon>
        <taxon>Promethearchaeati</taxon>
        <taxon>Promethearchaeota</taxon>
        <taxon>Promethearchaeia</taxon>
        <taxon>Promethearchaeales</taxon>
        <taxon>Promethearchaeaceae</taxon>
        <taxon>Promethearchaeum</taxon>
    </lineage>
</organism>
<evidence type="ECO:0000256" key="1">
    <source>
        <dbReference type="SAM" id="Phobius"/>
    </source>
</evidence>
<proteinExistence type="predicted"/>
<keyword evidence="1" id="KW-0472">Membrane</keyword>
<feature type="transmembrane region" description="Helical" evidence="1">
    <location>
        <begin position="160"/>
        <end position="181"/>
    </location>
</feature>
<dbReference type="OrthoDB" id="359225at2157"/>
<feature type="transmembrane region" description="Helical" evidence="1">
    <location>
        <begin position="37"/>
        <end position="56"/>
    </location>
</feature>
<reference evidence="2 3" key="2">
    <citation type="journal article" date="2024" name="Int. J. Syst. Evol. Microbiol.">
        <title>Promethearchaeum syntrophicum gen. nov., sp. nov., an anaerobic, obligately syntrophic archaeon, the first isolate of the lineage 'Asgard' archaea, and proposal of the new archaeal phylum Promethearchaeota phyl. nov. and kingdom Promethearchaeati regn. nov.</title>
        <authorList>
            <person name="Imachi H."/>
            <person name="Nobu M.K."/>
            <person name="Kato S."/>
            <person name="Takaki Y."/>
            <person name="Miyazaki M."/>
            <person name="Miyata M."/>
            <person name="Ogawara M."/>
            <person name="Saito Y."/>
            <person name="Sakai S."/>
            <person name="Tahara Y.O."/>
            <person name="Takano Y."/>
            <person name="Tasumi E."/>
            <person name="Uematsu K."/>
            <person name="Yoshimura T."/>
            <person name="Itoh T."/>
            <person name="Ohkuma M."/>
            <person name="Takai K."/>
        </authorList>
    </citation>
    <scope>NUCLEOTIDE SEQUENCE [LARGE SCALE GENOMIC DNA]</scope>
    <source>
        <strain evidence="2 3">MK-D1</strain>
    </source>
</reference>
<evidence type="ECO:0000313" key="3">
    <source>
        <dbReference type="Proteomes" id="UP000321408"/>
    </source>
</evidence>
<dbReference type="Gene3D" id="1.10.1760.20">
    <property type="match status" value="1"/>
</dbReference>
<keyword evidence="1" id="KW-1133">Transmembrane helix</keyword>
<dbReference type="AlphaFoldDB" id="A0A5B9DCY6"/>
<sequence length="257" mass="29122">MRKSNIILSLIFFYSIFIIAIPLIFPGTVIDLSENILSLMVSIVIYLVLFLLGVYYRLEEKNLSTKELSFIAIYSTFAAVARIPFYSLPGIQPCSYLILVVGYVFGPLIGCMIGANVAIISNLILGQGAWTVYQIIAWGFIGVVGGLLNRSQNKTPNKWVLSIIGFVLGFIFGWIMDLWTWMTSTPSLSFNSFLIVGLKSLPFDLAHAIGNFLFLYFFGIKSINILQRHRQRFMIVYENDIIGKEKDIKRKKTELPY</sequence>
<feature type="transmembrane region" description="Helical" evidence="1">
    <location>
        <begin position="201"/>
        <end position="220"/>
    </location>
</feature>